<evidence type="ECO:0000256" key="2">
    <source>
        <dbReference type="ARBA" id="ARBA00022670"/>
    </source>
</evidence>
<proteinExistence type="inferred from homology"/>
<dbReference type="Pfam" id="PF05577">
    <property type="entry name" value="Peptidase_S28"/>
    <property type="match status" value="1"/>
</dbReference>
<dbReference type="PANTHER" id="PTHR11010">
    <property type="entry name" value="PROTEASE S28 PRO-X CARBOXYPEPTIDASE-RELATED"/>
    <property type="match status" value="1"/>
</dbReference>
<name>A0AAN6ZM70_9PEZI</name>
<gene>
    <name evidence="6" type="ORF">C8A04DRAFT_27899</name>
</gene>
<dbReference type="InterPro" id="IPR029058">
    <property type="entry name" value="AB_hydrolase_fold"/>
</dbReference>
<dbReference type="PANTHER" id="PTHR11010:SF23">
    <property type="entry name" value="SERINE PEPTIDASE"/>
    <property type="match status" value="1"/>
</dbReference>
<comment type="similarity">
    <text evidence="1">Belongs to the peptidase S28 family.</text>
</comment>
<organism evidence="6 7">
    <name type="scientific">Dichotomopilus funicola</name>
    <dbReference type="NCBI Taxonomy" id="1934379"/>
    <lineage>
        <taxon>Eukaryota</taxon>
        <taxon>Fungi</taxon>
        <taxon>Dikarya</taxon>
        <taxon>Ascomycota</taxon>
        <taxon>Pezizomycotina</taxon>
        <taxon>Sordariomycetes</taxon>
        <taxon>Sordariomycetidae</taxon>
        <taxon>Sordariales</taxon>
        <taxon>Chaetomiaceae</taxon>
        <taxon>Dichotomopilus</taxon>
    </lineage>
</organism>
<comment type="caution">
    <text evidence="6">The sequence shown here is derived from an EMBL/GenBank/DDBJ whole genome shotgun (WGS) entry which is preliminary data.</text>
</comment>
<dbReference type="InterPro" id="IPR008758">
    <property type="entry name" value="Peptidase_S28"/>
</dbReference>
<dbReference type="EMBL" id="MU853577">
    <property type="protein sequence ID" value="KAK4144440.1"/>
    <property type="molecule type" value="Genomic_DNA"/>
</dbReference>
<dbReference type="RefSeq" id="XP_062637811.1">
    <property type="nucleotide sequence ID" value="XM_062780449.1"/>
</dbReference>
<sequence length="559" mass="61976">MKLPAGAILPLAPWIAPRPLPHGAIQDQDQLSSASLDRESARAVVRAAGAASTCEWFEQPIDHKNASLGSWQQLYCVNPEWWAGPGSPVVIMTPGDEPITTSINSGYGYSYLMNTTLAGTYAQELGAASVVVEHRYFGGSSPYDGFDSKTLQYLTMEQSAADMVNFAQNVALPFDKNKTSVASKAPWIYYGASYSATLGSWIEHFYPNVYHAYHLSSATVEANTDNWYYYDTIRQGIDTYRGDTSCSLALTEVASFVDSFLLAETANENATAAVKELFGATFPIADDDFAYAIATPFRYWQETGGYQEVLNICDSLLASNGTQEHDILGTIPATVQNYATYFQLNFRDSTCTYFDVWGQEDPLWCLNTHDLLNPFFEARTLGNPWRTWYWFLCNEPLASWATAVPADQASSSPPSLVSRKIDSEYWQRQCEMHFPPVEGKKYGSSDGRTPETLNEETGGWLRESTRVIWTSGEFDPWRATTILSESRPGGPLVSSDNAVTFVIKNAQHADDAFTEQALVNLNIKINPDVTKVQQQSLEIMKKWVGEFVPSDGSGSGEEE</sequence>
<protein>
    <submittedName>
        <fullName evidence="6">Peptidase S28</fullName>
    </submittedName>
</protein>
<keyword evidence="2" id="KW-0645">Protease</keyword>
<keyword evidence="3" id="KW-0732">Signal</keyword>
<evidence type="ECO:0000256" key="1">
    <source>
        <dbReference type="ARBA" id="ARBA00011079"/>
    </source>
</evidence>
<reference evidence="6" key="1">
    <citation type="journal article" date="2023" name="Mol. Phylogenet. Evol.">
        <title>Genome-scale phylogeny and comparative genomics of the fungal order Sordariales.</title>
        <authorList>
            <person name="Hensen N."/>
            <person name="Bonometti L."/>
            <person name="Westerberg I."/>
            <person name="Brannstrom I.O."/>
            <person name="Guillou S."/>
            <person name="Cros-Aarteil S."/>
            <person name="Calhoun S."/>
            <person name="Haridas S."/>
            <person name="Kuo A."/>
            <person name="Mondo S."/>
            <person name="Pangilinan J."/>
            <person name="Riley R."/>
            <person name="LaButti K."/>
            <person name="Andreopoulos B."/>
            <person name="Lipzen A."/>
            <person name="Chen C."/>
            <person name="Yan M."/>
            <person name="Daum C."/>
            <person name="Ng V."/>
            <person name="Clum A."/>
            <person name="Steindorff A."/>
            <person name="Ohm R.A."/>
            <person name="Martin F."/>
            <person name="Silar P."/>
            <person name="Natvig D.O."/>
            <person name="Lalanne C."/>
            <person name="Gautier V."/>
            <person name="Ament-Velasquez S.L."/>
            <person name="Kruys A."/>
            <person name="Hutchinson M.I."/>
            <person name="Powell A.J."/>
            <person name="Barry K."/>
            <person name="Miller A.N."/>
            <person name="Grigoriev I.V."/>
            <person name="Debuchy R."/>
            <person name="Gladieux P."/>
            <person name="Hiltunen Thoren M."/>
            <person name="Johannesson H."/>
        </authorList>
    </citation>
    <scope>NUCLEOTIDE SEQUENCE</scope>
    <source>
        <strain evidence="6">CBS 141.50</strain>
    </source>
</reference>
<evidence type="ECO:0000313" key="6">
    <source>
        <dbReference type="EMBL" id="KAK4144440.1"/>
    </source>
</evidence>
<evidence type="ECO:0000256" key="4">
    <source>
        <dbReference type="ARBA" id="ARBA00022801"/>
    </source>
</evidence>
<dbReference type="Proteomes" id="UP001302676">
    <property type="component" value="Unassembled WGS sequence"/>
</dbReference>
<dbReference type="Gene3D" id="3.40.50.1820">
    <property type="entry name" value="alpha/beta hydrolase"/>
    <property type="match status" value="2"/>
</dbReference>
<evidence type="ECO:0000313" key="7">
    <source>
        <dbReference type="Proteomes" id="UP001302676"/>
    </source>
</evidence>
<accession>A0AAN6ZM70</accession>
<dbReference type="AlphaFoldDB" id="A0AAN6ZM70"/>
<dbReference type="GO" id="GO:0070008">
    <property type="term" value="F:serine-type exopeptidase activity"/>
    <property type="evidence" value="ECO:0007669"/>
    <property type="project" value="InterPro"/>
</dbReference>
<dbReference type="SUPFAM" id="SSF53474">
    <property type="entry name" value="alpha/beta-Hydrolases"/>
    <property type="match status" value="1"/>
</dbReference>
<dbReference type="GeneID" id="87817062"/>
<dbReference type="GO" id="GO:0006508">
    <property type="term" value="P:proteolysis"/>
    <property type="evidence" value="ECO:0007669"/>
    <property type="project" value="UniProtKB-KW"/>
</dbReference>
<keyword evidence="7" id="KW-1185">Reference proteome</keyword>
<evidence type="ECO:0000256" key="5">
    <source>
        <dbReference type="ARBA" id="ARBA00023180"/>
    </source>
</evidence>
<keyword evidence="5" id="KW-0325">Glycoprotein</keyword>
<keyword evidence="4" id="KW-0378">Hydrolase</keyword>
<evidence type="ECO:0000256" key="3">
    <source>
        <dbReference type="ARBA" id="ARBA00022729"/>
    </source>
</evidence>
<dbReference type="GO" id="GO:0008239">
    <property type="term" value="F:dipeptidyl-peptidase activity"/>
    <property type="evidence" value="ECO:0007669"/>
    <property type="project" value="TreeGrafter"/>
</dbReference>
<reference evidence="6" key="2">
    <citation type="submission" date="2023-05" db="EMBL/GenBank/DDBJ databases">
        <authorList>
            <consortium name="Lawrence Berkeley National Laboratory"/>
            <person name="Steindorff A."/>
            <person name="Hensen N."/>
            <person name="Bonometti L."/>
            <person name="Westerberg I."/>
            <person name="Brannstrom I.O."/>
            <person name="Guillou S."/>
            <person name="Cros-Aarteil S."/>
            <person name="Calhoun S."/>
            <person name="Haridas S."/>
            <person name="Kuo A."/>
            <person name="Mondo S."/>
            <person name="Pangilinan J."/>
            <person name="Riley R."/>
            <person name="Labutti K."/>
            <person name="Andreopoulos B."/>
            <person name="Lipzen A."/>
            <person name="Chen C."/>
            <person name="Yanf M."/>
            <person name="Daum C."/>
            <person name="Ng V."/>
            <person name="Clum A."/>
            <person name="Ohm R."/>
            <person name="Martin F."/>
            <person name="Silar P."/>
            <person name="Natvig D."/>
            <person name="Lalanne C."/>
            <person name="Gautier V."/>
            <person name="Ament-Velasquez S.L."/>
            <person name="Kruys A."/>
            <person name="Hutchinson M.I."/>
            <person name="Powell A.J."/>
            <person name="Barry K."/>
            <person name="Miller A.N."/>
            <person name="Grigoriev I.V."/>
            <person name="Debuchy R."/>
            <person name="Gladieux P."/>
            <person name="Thoren M.H."/>
            <person name="Johannesson H."/>
        </authorList>
    </citation>
    <scope>NUCLEOTIDE SEQUENCE</scope>
    <source>
        <strain evidence="6">CBS 141.50</strain>
    </source>
</reference>